<proteinExistence type="inferred from homology"/>
<feature type="transmembrane region" description="Helical" evidence="6">
    <location>
        <begin position="234"/>
        <end position="251"/>
    </location>
</feature>
<evidence type="ECO:0000256" key="6">
    <source>
        <dbReference type="RuleBase" id="RU363041"/>
    </source>
</evidence>
<dbReference type="InterPro" id="IPR002781">
    <property type="entry name" value="TM_pro_TauE-like"/>
</dbReference>
<comment type="subcellular location">
    <subcellularLocation>
        <location evidence="6">Cell membrane</location>
        <topology evidence="6">Multi-pass membrane protein</topology>
    </subcellularLocation>
    <subcellularLocation>
        <location evidence="1">Membrane</location>
        <topology evidence="1">Multi-pass membrane protein</topology>
    </subcellularLocation>
</comment>
<protein>
    <recommendedName>
        <fullName evidence="6">Probable membrane transporter protein</fullName>
    </recommendedName>
</protein>
<evidence type="ECO:0000256" key="3">
    <source>
        <dbReference type="ARBA" id="ARBA00022692"/>
    </source>
</evidence>
<dbReference type="InterPro" id="IPR051598">
    <property type="entry name" value="TSUP/Inactive_protease-like"/>
</dbReference>
<evidence type="ECO:0000256" key="2">
    <source>
        <dbReference type="ARBA" id="ARBA00009142"/>
    </source>
</evidence>
<feature type="transmembrane region" description="Helical" evidence="6">
    <location>
        <begin position="141"/>
        <end position="165"/>
    </location>
</feature>
<evidence type="ECO:0000256" key="1">
    <source>
        <dbReference type="ARBA" id="ARBA00004141"/>
    </source>
</evidence>
<feature type="transmembrane region" description="Helical" evidence="6">
    <location>
        <begin position="103"/>
        <end position="121"/>
    </location>
</feature>
<keyword evidence="8" id="KW-1185">Reference proteome</keyword>
<dbReference type="Proteomes" id="UP001304683">
    <property type="component" value="Chromosome"/>
</dbReference>
<comment type="similarity">
    <text evidence="2 6">Belongs to the 4-toluene sulfonate uptake permease (TSUP) (TC 2.A.102) family.</text>
</comment>
<feature type="transmembrane region" description="Helical" evidence="6">
    <location>
        <begin position="208"/>
        <end position="227"/>
    </location>
</feature>
<dbReference type="PANTHER" id="PTHR43701:SF13">
    <property type="entry name" value="MEMBRANE TRANSPORTER PROTEIN YRKJ-RELATED"/>
    <property type="match status" value="1"/>
</dbReference>
<dbReference type="EMBL" id="CP132508">
    <property type="protein sequence ID" value="WPD19302.1"/>
    <property type="molecule type" value="Genomic_DNA"/>
</dbReference>
<dbReference type="Pfam" id="PF01925">
    <property type="entry name" value="TauE"/>
    <property type="match status" value="1"/>
</dbReference>
<feature type="transmembrane region" description="Helical" evidence="6">
    <location>
        <begin position="47"/>
        <end position="65"/>
    </location>
</feature>
<sequence length="257" mass="26750">MSALLFLIGLAGGFFSGLLGLGGAILMVPLLLFVPPLFGFPALDMKQVAAITIVQVFFAALSGMVVHWRNRFVHKDLVLTMGGASALAALAGGLLSDLVNARALLLLFASIATLAGVLMFLPRREGDPDATADQVRFHRPLAVAIALAVGLVGGLVGAPGAFIYVPLMMYVLKIPTRVTLGSTLAIVLFTAAFGMAGKVATGQVDWPLALALVLGSVPGAQVGGYLSKRVRAGALRWMVAMVVWGSVVQMWRQALGG</sequence>
<evidence type="ECO:0000256" key="5">
    <source>
        <dbReference type="ARBA" id="ARBA00023136"/>
    </source>
</evidence>
<name>A0ABZ0QP67_9FIRM</name>
<accession>A0ABZ0QP67</accession>
<evidence type="ECO:0000313" key="7">
    <source>
        <dbReference type="EMBL" id="WPD19302.1"/>
    </source>
</evidence>
<dbReference type="RefSeq" id="WP_318750855.1">
    <property type="nucleotide sequence ID" value="NZ_CP132508.1"/>
</dbReference>
<feature type="transmembrane region" description="Helical" evidence="6">
    <location>
        <begin position="77"/>
        <end position="96"/>
    </location>
</feature>
<evidence type="ECO:0000313" key="8">
    <source>
        <dbReference type="Proteomes" id="UP001304683"/>
    </source>
</evidence>
<gene>
    <name evidence="7" type="ORF">Q5761_01110</name>
</gene>
<organism evidence="7 8">
    <name type="scientific">Thermaerobacter composti</name>
    <dbReference type="NCBI Taxonomy" id="554949"/>
    <lineage>
        <taxon>Bacteria</taxon>
        <taxon>Bacillati</taxon>
        <taxon>Bacillota</taxon>
        <taxon>Clostridia</taxon>
        <taxon>Eubacteriales</taxon>
        <taxon>Clostridiales Family XVII. Incertae Sedis</taxon>
        <taxon>Thermaerobacter</taxon>
    </lineage>
</organism>
<reference evidence="7 8" key="1">
    <citation type="submission" date="2023-08" db="EMBL/GenBank/DDBJ databases">
        <title>Genome sequence of Thermaerobacter compostii strain Ins1, a spore-forming filamentous bacterium isolated from a deep geothermal reservoir.</title>
        <authorList>
            <person name="Bregnard D."/>
            <person name="Gonzalez D."/>
            <person name="Junier P."/>
        </authorList>
    </citation>
    <scope>NUCLEOTIDE SEQUENCE [LARGE SCALE GENOMIC DNA]</scope>
    <source>
        <strain evidence="7 8">Ins1</strain>
    </source>
</reference>
<keyword evidence="5 6" id="KW-0472">Membrane</keyword>
<dbReference type="PANTHER" id="PTHR43701">
    <property type="entry name" value="MEMBRANE TRANSPORTER PROTEIN MJ0441-RELATED"/>
    <property type="match status" value="1"/>
</dbReference>
<keyword evidence="6" id="KW-1003">Cell membrane</keyword>
<feature type="transmembrane region" description="Helical" evidence="6">
    <location>
        <begin position="177"/>
        <end position="196"/>
    </location>
</feature>
<keyword evidence="4 6" id="KW-1133">Transmembrane helix</keyword>
<evidence type="ECO:0000256" key="4">
    <source>
        <dbReference type="ARBA" id="ARBA00022989"/>
    </source>
</evidence>
<keyword evidence="3 6" id="KW-0812">Transmembrane</keyword>
<feature type="transmembrane region" description="Helical" evidence="6">
    <location>
        <begin position="6"/>
        <end position="35"/>
    </location>
</feature>